<feature type="domain" description="Putative zinc-finger" evidence="4">
    <location>
        <begin position="8"/>
        <end position="39"/>
    </location>
</feature>
<keyword evidence="3" id="KW-1133">Transmembrane helix</keyword>
<keyword evidence="6" id="KW-1185">Reference proteome</keyword>
<keyword evidence="3" id="KW-0472">Membrane</keyword>
<evidence type="ECO:0000256" key="1">
    <source>
        <dbReference type="ARBA" id="ARBA00024353"/>
    </source>
</evidence>
<organism evidence="5 6">
    <name type="scientific">Sporolactobacillus nakayamae</name>
    <dbReference type="NCBI Taxonomy" id="269670"/>
    <lineage>
        <taxon>Bacteria</taxon>
        <taxon>Bacillati</taxon>
        <taxon>Bacillota</taxon>
        <taxon>Bacilli</taxon>
        <taxon>Bacillales</taxon>
        <taxon>Sporolactobacillaceae</taxon>
        <taxon>Sporolactobacillus</taxon>
    </lineage>
</organism>
<feature type="transmembrane region" description="Helical" evidence="3">
    <location>
        <begin position="89"/>
        <end position="107"/>
    </location>
</feature>
<dbReference type="InterPro" id="IPR041916">
    <property type="entry name" value="Anti_sigma_zinc_sf"/>
</dbReference>
<dbReference type="Proteomes" id="UP000198752">
    <property type="component" value="Unassembled WGS sequence"/>
</dbReference>
<dbReference type="OrthoDB" id="9782842at2"/>
<accession>A0A1I2U0I9</accession>
<reference evidence="6" key="1">
    <citation type="submission" date="2016-10" db="EMBL/GenBank/DDBJ databases">
        <authorList>
            <person name="Varghese N."/>
            <person name="Submissions S."/>
        </authorList>
    </citation>
    <scope>NUCLEOTIDE SEQUENCE [LARGE SCALE GENOMIC DNA]</scope>
    <source>
        <strain evidence="6">ATCC 700379</strain>
    </source>
</reference>
<evidence type="ECO:0000313" key="5">
    <source>
        <dbReference type="EMBL" id="SFG69949.1"/>
    </source>
</evidence>
<dbReference type="RefSeq" id="WP_093673408.1">
    <property type="nucleotide sequence ID" value="NZ_FOOY01000018.1"/>
</dbReference>
<keyword evidence="5" id="KW-0479">Metal-binding</keyword>
<evidence type="ECO:0000313" key="6">
    <source>
        <dbReference type="Proteomes" id="UP000198752"/>
    </source>
</evidence>
<comment type="similarity">
    <text evidence="1">Belongs to the zinc-associated anti-sigma factor (ZAS) superfamily. Anti-sigma-W factor family.</text>
</comment>
<dbReference type="STRING" id="269670.SAMN02982927_02475"/>
<dbReference type="Pfam" id="PF13490">
    <property type="entry name" value="zf-HC2"/>
    <property type="match status" value="1"/>
</dbReference>
<dbReference type="Gene3D" id="1.10.10.1320">
    <property type="entry name" value="Anti-sigma factor, zinc-finger domain"/>
    <property type="match status" value="1"/>
</dbReference>
<keyword evidence="5" id="KW-0863">Zinc-finger</keyword>
<evidence type="ECO:0000256" key="2">
    <source>
        <dbReference type="ARBA" id="ARBA00024438"/>
    </source>
</evidence>
<evidence type="ECO:0000256" key="3">
    <source>
        <dbReference type="SAM" id="Phobius"/>
    </source>
</evidence>
<gene>
    <name evidence="5" type="ORF">SAMN02982927_02475</name>
</gene>
<dbReference type="AlphaFoldDB" id="A0A1I2U0I9"/>
<dbReference type="GO" id="GO:0008270">
    <property type="term" value="F:zinc ion binding"/>
    <property type="evidence" value="ECO:0007669"/>
    <property type="project" value="UniProtKB-KW"/>
</dbReference>
<dbReference type="InterPro" id="IPR027383">
    <property type="entry name" value="Znf_put"/>
</dbReference>
<keyword evidence="3" id="KW-0812">Transmembrane</keyword>
<name>A0A1I2U0I9_9BACL</name>
<protein>
    <recommendedName>
        <fullName evidence="2">Anti-sigma-W factor RsiW</fullName>
    </recommendedName>
</protein>
<sequence length="127" mass="14531">MSCTNKKYLSLMNKVLDEEATEREKHELYEHLDSCNECRVHFNELTYSTELLRRLAHPQLSAAFTKSVLDQLPAEKRHVILRWGSRHPVLTAVAICAVPMSLVVIGARHQTRDKNDYVLVNVSGDQT</sequence>
<proteinExistence type="inferred from homology"/>
<keyword evidence="5" id="KW-0862">Zinc</keyword>
<dbReference type="EMBL" id="FOOY01000018">
    <property type="protein sequence ID" value="SFG69949.1"/>
    <property type="molecule type" value="Genomic_DNA"/>
</dbReference>
<evidence type="ECO:0000259" key="4">
    <source>
        <dbReference type="Pfam" id="PF13490"/>
    </source>
</evidence>